<protein>
    <submittedName>
        <fullName evidence="7">Phenylacetate 2-hydroxylase</fullName>
    </submittedName>
</protein>
<dbReference type="Pfam" id="PF00067">
    <property type="entry name" value="p450"/>
    <property type="match status" value="1"/>
</dbReference>
<keyword evidence="5" id="KW-0349">Heme</keyword>
<keyword evidence="8" id="KW-1185">Reference proteome</keyword>
<reference evidence="7" key="1">
    <citation type="submission" date="2020-04" db="EMBL/GenBank/DDBJ databases">
        <title>Draft genome resource of the tomato pathogen Pseudocercospora fuligena.</title>
        <authorList>
            <person name="Zaccaron A."/>
        </authorList>
    </citation>
    <scope>NUCLEOTIDE SEQUENCE</scope>
    <source>
        <strain evidence="7">PF001</strain>
    </source>
</reference>
<dbReference type="InterPro" id="IPR050364">
    <property type="entry name" value="Cytochrome_P450_fung"/>
</dbReference>
<feature type="transmembrane region" description="Helical" evidence="6">
    <location>
        <begin position="12"/>
        <end position="32"/>
    </location>
</feature>
<name>A0A8H6RQQ7_9PEZI</name>
<dbReference type="PRINTS" id="PR00463">
    <property type="entry name" value="EP450I"/>
</dbReference>
<evidence type="ECO:0000256" key="4">
    <source>
        <dbReference type="ARBA" id="ARBA00023004"/>
    </source>
</evidence>
<keyword evidence="6" id="KW-0812">Transmembrane</keyword>
<keyword evidence="4 5" id="KW-0408">Iron</keyword>
<keyword evidence="2 5" id="KW-0479">Metal-binding</keyword>
<dbReference type="GO" id="GO:0005506">
    <property type="term" value="F:iron ion binding"/>
    <property type="evidence" value="ECO:0007669"/>
    <property type="project" value="InterPro"/>
</dbReference>
<evidence type="ECO:0000256" key="3">
    <source>
        <dbReference type="ARBA" id="ARBA00023002"/>
    </source>
</evidence>
<sequence length="558" mass="62084">MSFASILEQPSGGIYANLVIILAILGTAAVIIKLTTWTDIPKISGIFEIPGALPITGHLLELGDDHATVCEKWWQRYKKSVFQIRLGNTRAVVINSFDDCKRMLIGNQSAVIDRPKLYTFHGVISSTQGFTIGSSPWDESCKNKRKAAGQTLGRPAMKGYQAMFHLETYTLIRDLVRDSGDGETYLNPRPYLQRYALNTTLTLCYGIRMDSVWDDMLREILEVGSAISLLRSASENMQDYVPSKRGRRLDVLTLLTFPAVLRYLPNNEKNARSKSLRDRRDKYLNELLDRVREMIQHGTDKPCVSAAILKDEETKLTGVEVSSICLSLVSGGFETIPGTLTSCLGSLATPEGQVFQERAYEDLKRHYPSVEDAWKQCLESEDIPYINAIVKEAGRFYTVSSMSLPRKAASDISWDGALIPKGTMILINAQAGNHEVGHWGPDAATFDPERWLEHLSPPREKASSGLQHLSFGAGSRACSGQHIASRLLYSALVRLISSFRIVASSDEPPNTDYVDYNAIKSALVAIPRDFKVKLIPRDKEALEACLRSGEIRTRDAYA</sequence>
<dbReference type="Proteomes" id="UP000660729">
    <property type="component" value="Unassembled WGS sequence"/>
</dbReference>
<evidence type="ECO:0000256" key="6">
    <source>
        <dbReference type="SAM" id="Phobius"/>
    </source>
</evidence>
<feature type="binding site" description="axial binding residue" evidence="5">
    <location>
        <position position="478"/>
    </location>
    <ligand>
        <name>heme</name>
        <dbReference type="ChEBI" id="CHEBI:30413"/>
    </ligand>
    <ligandPart>
        <name>Fe</name>
        <dbReference type="ChEBI" id="CHEBI:18248"/>
    </ligandPart>
</feature>
<keyword evidence="3" id="KW-0560">Oxidoreductase</keyword>
<dbReference type="OrthoDB" id="1055148at2759"/>
<evidence type="ECO:0000313" key="7">
    <source>
        <dbReference type="EMBL" id="KAF7195469.1"/>
    </source>
</evidence>
<dbReference type="InterPro" id="IPR002401">
    <property type="entry name" value="Cyt_P450_E_grp-I"/>
</dbReference>
<dbReference type="PRINTS" id="PR00385">
    <property type="entry name" value="P450"/>
</dbReference>
<comment type="cofactor">
    <cofactor evidence="5">
        <name>heme</name>
        <dbReference type="ChEBI" id="CHEBI:30413"/>
    </cofactor>
</comment>
<organism evidence="7 8">
    <name type="scientific">Pseudocercospora fuligena</name>
    <dbReference type="NCBI Taxonomy" id="685502"/>
    <lineage>
        <taxon>Eukaryota</taxon>
        <taxon>Fungi</taxon>
        <taxon>Dikarya</taxon>
        <taxon>Ascomycota</taxon>
        <taxon>Pezizomycotina</taxon>
        <taxon>Dothideomycetes</taxon>
        <taxon>Dothideomycetidae</taxon>
        <taxon>Mycosphaerellales</taxon>
        <taxon>Mycosphaerellaceae</taxon>
        <taxon>Pseudocercospora</taxon>
    </lineage>
</organism>
<dbReference type="SUPFAM" id="SSF48264">
    <property type="entry name" value="Cytochrome P450"/>
    <property type="match status" value="1"/>
</dbReference>
<keyword evidence="6" id="KW-1133">Transmembrane helix</keyword>
<dbReference type="Gene3D" id="1.10.630.10">
    <property type="entry name" value="Cytochrome P450"/>
    <property type="match status" value="1"/>
</dbReference>
<dbReference type="GO" id="GO:0020037">
    <property type="term" value="F:heme binding"/>
    <property type="evidence" value="ECO:0007669"/>
    <property type="project" value="InterPro"/>
</dbReference>
<dbReference type="GO" id="GO:0016705">
    <property type="term" value="F:oxidoreductase activity, acting on paired donors, with incorporation or reduction of molecular oxygen"/>
    <property type="evidence" value="ECO:0007669"/>
    <property type="project" value="InterPro"/>
</dbReference>
<proteinExistence type="inferred from homology"/>
<comment type="caution">
    <text evidence="7">The sequence shown here is derived from an EMBL/GenBank/DDBJ whole genome shotgun (WGS) entry which is preliminary data.</text>
</comment>
<dbReference type="InterPro" id="IPR036396">
    <property type="entry name" value="Cyt_P450_sf"/>
</dbReference>
<dbReference type="PANTHER" id="PTHR46300">
    <property type="entry name" value="P450, PUTATIVE (EUROFUNG)-RELATED-RELATED"/>
    <property type="match status" value="1"/>
</dbReference>
<dbReference type="InterPro" id="IPR001128">
    <property type="entry name" value="Cyt_P450"/>
</dbReference>
<dbReference type="PANTHER" id="PTHR46300:SF9">
    <property type="entry name" value="P450, PUTATIVE-RELATED"/>
    <property type="match status" value="1"/>
</dbReference>
<evidence type="ECO:0000313" key="8">
    <source>
        <dbReference type="Proteomes" id="UP000660729"/>
    </source>
</evidence>
<gene>
    <name evidence="7" type="ORF">HII31_03063</name>
</gene>
<evidence type="ECO:0000256" key="1">
    <source>
        <dbReference type="ARBA" id="ARBA00010617"/>
    </source>
</evidence>
<comment type="similarity">
    <text evidence="1">Belongs to the cytochrome P450 family.</text>
</comment>
<evidence type="ECO:0000256" key="2">
    <source>
        <dbReference type="ARBA" id="ARBA00022723"/>
    </source>
</evidence>
<dbReference type="EMBL" id="JABCIY010000039">
    <property type="protein sequence ID" value="KAF7195469.1"/>
    <property type="molecule type" value="Genomic_DNA"/>
</dbReference>
<evidence type="ECO:0000256" key="5">
    <source>
        <dbReference type="PIRSR" id="PIRSR602401-1"/>
    </source>
</evidence>
<dbReference type="AlphaFoldDB" id="A0A8H6RQQ7"/>
<keyword evidence="6" id="KW-0472">Membrane</keyword>
<accession>A0A8H6RQQ7</accession>
<dbReference type="GO" id="GO:0004497">
    <property type="term" value="F:monooxygenase activity"/>
    <property type="evidence" value="ECO:0007669"/>
    <property type="project" value="InterPro"/>
</dbReference>